<feature type="compositionally biased region" description="Basic and acidic residues" evidence="7">
    <location>
        <begin position="600"/>
        <end position="609"/>
    </location>
</feature>
<dbReference type="PRINTS" id="PR00105">
    <property type="entry name" value="C5METTRFRASE"/>
</dbReference>
<comment type="caution">
    <text evidence="8">The sequence shown here is derived from an EMBL/GenBank/DDBJ whole genome shotgun (WGS) entry which is preliminary data.</text>
</comment>
<dbReference type="PROSITE" id="PS00094">
    <property type="entry name" value="C5_MTASE_1"/>
    <property type="match status" value="1"/>
</dbReference>
<gene>
    <name evidence="8" type="ORF">BOTNAR_0122g00010</name>
</gene>
<dbReference type="Proteomes" id="UP000297452">
    <property type="component" value="Unassembled WGS sequence"/>
</dbReference>
<dbReference type="Pfam" id="PF00145">
    <property type="entry name" value="DNA_methylase"/>
    <property type="match status" value="1"/>
</dbReference>
<evidence type="ECO:0000256" key="4">
    <source>
        <dbReference type="PROSITE-ProRule" id="PRU01016"/>
    </source>
</evidence>
<dbReference type="GO" id="GO:0003677">
    <property type="term" value="F:DNA binding"/>
    <property type="evidence" value="ECO:0007669"/>
    <property type="project" value="TreeGrafter"/>
</dbReference>
<dbReference type="STRING" id="278944.A0A4Z1IRH5"/>
<dbReference type="EC" id="2.1.1.37" evidence="6"/>
<keyword evidence="2 4" id="KW-0808">Transferase</keyword>
<evidence type="ECO:0000256" key="7">
    <source>
        <dbReference type="SAM" id="MobiDB-lite"/>
    </source>
</evidence>
<feature type="compositionally biased region" description="Acidic residues" evidence="7">
    <location>
        <begin position="578"/>
        <end position="596"/>
    </location>
</feature>
<dbReference type="PANTHER" id="PTHR10629">
    <property type="entry name" value="CYTOSINE-SPECIFIC METHYLTRANSFERASE"/>
    <property type="match status" value="1"/>
</dbReference>
<name>A0A4Z1IRH5_9HELO</name>
<evidence type="ECO:0000256" key="2">
    <source>
        <dbReference type="ARBA" id="ARBA00022679"/>
    </source>
</evidence>
<evidence type="ECO:0000256" key="3">
    <source>
        <dbReference type="ARBA" id="ARBA00022691"/>
    </source>
</evidence>
<dbReference type="GO" id="GO:0044027">
    <property type="term" value="P:negative regulation of gene expression via chromosomal CpG island methylation"/>
    <property type="evidence" value="ECO:0007669"/>
    <property type="project" value="TreeGrafter"/>
</dbReference>
<dbReference type="PROSITE" id="PS51679">
    <property type="entry name" value="SAM_MT_C5"/>
    <property type="match status" value="1"/>
</dbReference>
<feature type="compositionally biased region" description="Acidic residues" evidence="7">
    <location>
        <begin position="610"/>
        <end position="639"/>
    </location>
</feature>
<dbReference type="EMBL" id="PQXJ01000122">
    <property type="protein sequence ID" value="TGO61880.1"/>
    <property type="molecule type" value="Genomic_DNA"/>
</dbReference>
<dbReference type="InterPro" id="IPR029063">
    <property type="entry name" value="SAM-dependent_MTases_sf"/>
</dbReference>
<dbReference type="Gene3D" id="3.90.120.10">
    <property type="entry name" value="DNA Methylase, subunit A, domain 2"/>
    <property type="match status" value="1"/>
</dbReference>
<evidence type="ECO:0000256" key="6">
    <source>
        <dbReference type="RuleBase" id="RU000417"/>
    </source>
</evidence>
<protein>
    <recommendedName>
        <fullName evidence="6">Cytosine-specific methyltransferase</fullName>
        <ecNumber evidence="6">2.1.1.37</ecNumber>
    </recommendedName>
</protein>
<dbReference type="AlphaFoldDB" id="A0A4Z1IRH5"/>
<evidence type="ECO:0000313" key="9">
    <source>
        <dbReference type="Proteomes" id="UP000297452"/>
    </source>
</evidence>
<evidence type="ECO:0000313" key="8">
    <source>
        <dbReference type="EMBL" id="TGO61880.1"/>
    </source>
</evidence>
<feature type="region of interest" description="Disordered" evidence="7">
    <location>
        <begin position="1"/>
        <end position="23"/>
    </location>
</feature>
<dbReference type="InterPro" id="IPR018117">
    <property type="entry name" value="C5_DNA_meth_AS"/>
</dbReference>
<proteinExistence type="inferred from homology"/>
<evidence type="ECO:0000256" key="1">
    <source>
        <dbReference type="ARBA" id="ARBA00022603"/>
    </source>
</evidence>
<dbReference type="GO" id="GO:0005634">
    <property type="term" value="C:nucleus"/>
    <property type="evidence" value="ECO:0007669"/>
    <property type="project" value="TreeGrafter"/>
</dbReference>
<dbReference type="GO" id="GO:0032259">
    <property type="term" value="P:methylation"/>
    <property type="evidence" value="ECO:0007669"/>
    <property type="project" value="UniProtKB-KW"/>
</dbReference>
<keyword evidence="1 4" id="KW-0489">Methyltransferase</keyword>
<comment type="similarity">
    <text evidence="4 5">Belongs to the class I-like SAM-binding methyltransferase superfamily. C5-methyltransferase family.</text>
</comment>
<organism evidence="8 9">
    <name type="scientific">Botryotinia narcissicola</name>
    <dbReference type="NCBI Taxonomy" id="278944"/>
    <lineage>
        <taxon>Eukaryota</taxon>
        <taxon>Fungi</taxon>
        <taxon>Dikarya</taxon>
        <taxon>Ascomycota</taxon>
        <taxon>Pezizomycotina</taxon>
        <taxon>Leotiomycetes</taxon>
        <taxon>Helotiales</taxon>
        <taxon>Sclerotiniaceae</taxon>
        <taxon>Botryotinia</taxon>
    </lineage>
</organism>
<reference evidence="8 9" key="1">
    <citation type="submission" date="2017-12" db="EMBL/GenBank/DDBJ databases">
        <title>Comparative genomics of Botrytis spp.</title>
        <authorList>
            <person name="Valero-Jimenez C.A."/>
            <person name="Tapia P."/>
            <person name="Veloso J."/>
            <person name="Silva-Moreno E."/>
            <person name="Staats M."/>
            <person name="Valdes J.H."/>
            <person name="Van Kan J.A.L."/>
        </authorList>
    </citation>
    <scope>NUCLEOTIDE SEQUENCE [LARGE SCALE GENOMIC DNA]</scope>
    <source>
        <strain evidence="8 9">MUCL2120</strain>
    </source>
</reference>
<dbReference type="InterPro" id="IPR050390">
    <property type="entry name" value="C5-Methyltransferase"/>
</dbReference>
<keyword evidence="9" id="KW-1185">Reference proteome</keyword>
<comment type="catalytic activity">
    <reaction evidence="6">
        <text>a 2'-deoxycytidine in DNA + S-adenosyl-L-methionine = a 5-methyl-2'-deoxycytidine in DNA + S-adenosyl-L-homocysteine + H(+)</text>
        <dbReference type="Rhea" id="RHEA:13681"/>
        <dbReference type="Rhea" id="RHEA-COMP:11369"/>
        <dbReference type="Rhea" id="RHEA-COMP:11370"/>
        <dbReference type="ChEBI" id="CHEBI:15378"/>
        <dbReference type="ChEBI" id="CHEBI:57856"/>
        <dbReference type="ChEBI" id="CHEBI:59789"/>
        <dbReference type="ChEBI" id="CHEBI:85452"/>
        <dbReference type="ChEBI" id="CHEBI:85454"/>
        <dbReference type="EC" id="2.1.1.37"/>
    </reaction>
</comment>
<dbReference type="Gene3D" id="3.40.50.150">
    <property type="entry name" value="Vaccinia Virus protein VP39"/>
    <property type="match status" value="1"/>
</dbReference>
<dbReference type="PANTHER" id="PTHR10629:SF52">
    <property type="entry name" value="DNA (CYTOSINE-5)-METHYLTRANSFERASE 1"/>
    <property type="match status" value="1"/>
</dbReference>
<accession>A0A4Z1IRH5</accession>
<evidence type="ECO:0000256" key="5">
    <source>
        <dbReference type="RuleBase" id="RU000416"/>
    </source>
</evidence>
<sequence length="677" mass="77169">MPKEHLSFSKGNEQRLERERKQEMTKMDGLKLNTLEIYSGAGGLKKGFHESGVIGTSYAVEFDTAACETFKLNFPDANVYNDDAGKFLERAMKIEAGLPRNMAHDIDGEKILKMPTKGDIDMIVGGPPCQGWSKVNRKNNPEKLLKNPICPMRESIATFLSYVDFYRPKYCLLENVTGLKHHPLNGTEIPDCISDNGLLTDGAIKFIFRVFTSLGYQCQHATIKAGAYGVPSSRKRVIFWAFLPGYKLPKFPEPTNVFSRIPKDAPYIRRSAPHRPLTIQHCISDLPQWELDNPHTEIQQTPEQKSSQINLGKTIAQYSILKNQKLVGLEKQDYASPYLCEFQRQARKSVPDQLLHNHVTGRISVKQAERMCNIPLEAGADYRRMNEELLPNHLRKESKRFRKNVNCRNRKFEGKYGRLSEDEVFKIITTANDQYSTNSWMLNPKLHRPYTIRELARAMGFPDSFIWDLETIKASDALKQIGNAVPPPFARALGNILRKVLQDRNTSRESNDDEDIANMNMFEEISAGNAEEEVSDDSDVEIDTDMKDHEDQEDPESEDEGKQNWSTDEIFISKSDDGPESVDEDEQNLGTDEEISNENTDEKVTKESDVDSDEDMNDLESADENENETNENMDSEEESWVNKKVQREERINTGGSRDNAIVIDDLNDSLILDLEKY</sequence>
<dbReference type="GO" id="GO:0003886">
    <property type="term" value="F:DNA (cytosine-5-)-methyltransferase activity"/>
    <property type="evidence" value="ECO:0007669"/>
    <property type="project" value="UniProtKB-EC"/>
</dbReference>
<dbReference type="NCBIfam" id="TIGR00675">
    <property type="entry name" value="dcm"/>
    <property type="match status" value="1"/>
</dbReference>
<feature type="region of interest" description="Disordered" evidence="7">
    <location>
        <begin position="546"/>
        <end position="644"/>
    </location>
</feature>
<dbReference type="OrthoDB" id="5376140at2759"/>
<feature type="active site" evidence="4">
    <location>
        <position position="129"/>
    </location>
</feature>
<dbReference type="SUPFAM" id="SSF53335">
    <property type="entry name" value="S-adenosyl-L-methionine-dependent methyltransferases"/>
    <property type="match status" value="1"/>
</dbReference>
<keyword evidence="3 4" id="KW-0949">S-adenosyl-L-methionine</keyword>
<dbReference type="InterPro" id="IPR001525">
    <property type="entry name" value="C5_MeTfrase"/>
</dbReference>